<keyword evidence="1" id="KW-0723">Serine/threonine-protein kinase</keyword>
<evidence type="ECO:0000256" key="6">
    <source>
        <dbReference type="PROSITE-ProRule" id="PRU10141"/>
    </source>
</evidence>
<evidence type="ECO:0000256" key="1">
    <source>
        <dbReference type="ARBA" id="ARBA00022527"/>
    </source>
</evidence>
<keyword evidence="5 6" id="KW-0067">ATP-binding</keyword>
<accession>A0A3B3R8E1</accession>
<dbReference type="GO" id="GO:0000922">
    <property type="term" value="C:spindle pole"/>
    <property type="evidence" value="ECO:0007669"/>
    <property type="project" value="TreeGrafter"/>
</dbReference>
<proteinExistence type="predicted"/>
<dbReference type="PANTHER" id="PTHR24345">
    <property type="entry name" value="SERINE/THREONINE-PROTEIN KINASE PLK"/>
    <property type="match status" value="1"/>
</dbReference>
<dbReference type="Gene3D" id="3.30.200.20">
    <property type="entry name" value="Phosphorylase Kinase, domain 1"/>
    <property type="match status" value="1"/>
</dbReference>
<dbReference type="Pfam" id="PF00069">
    <property type="entry name" value="Pkinase"/>
    <property type="match status" value="1"/>
</dbReference>
<protein>
    <recommendedName>
        <fullName evidence="7">Protein kinase domain-containing protein</fullName>
    </recommendedName>
</protein>
<evidence type="ECO:0000259" key="7">
    <source>
        <dbReference type="PROSITE" id="PS50011"/>
    </source>
</evidence>
<organism evidence="8 9">
    <name type="scientific">Paramormyrops kingsleyae</name>
    <dbReference type="NCBI Taxonomy" id="1676925"/>
    <lineage>
        <taxon>Eukaryota</taxon>
        <taxon>Metazoa</taxon>
        <taxon>Chordata</taxon>
        <taxon>Craniata</taxon>
        <taxon>Vertebrata</taxon>
        <taxon>Euteleostomi</taxon>
        <taxon>Actinopterygii</taxon>
        <taxon>Neopterygii</taxon>
        <taxon>Teleostei</taxon>
        <taxon>Osteoglossocephala</taxon>
        <taxon>Osteoglossomorpha</taxon>
        <taxon>Osteoglossiformes</taxon>
        <taxon>Mormyridae</taxon>
        <taxon>Paramormyrops</taxon>
    </lineage>
</organism>
<dbReference type="GeneTree" id="ENSGT00940000159121"/>
<dbReference type="PROSITE" id="PS50011">
    <property type="entry name" value="PROTEIN_KINASE_DOM"/>
    <property type="match status" value="1"/>
</dbReference>
<dbReference type="Gene3D" id="1.10.510.10">
    <property type="entry name" value="Transferase(Phosphotransferase) domain 1"/>
    <property type="match status" value="1"/>
</dbReference>
<evidence type="ECO:0000256" key="3">
    <source>
        <dbReference type="ARBA" id="ARBA00022741"/>
    </source>
</evidence>
<dbReference type="STRING" id="1676925.ENSPKIP00000014160"/>
<evidence type="ECO:0000313" key="9">
    <source>
        <dbReference type="Proteomes" id="UP000261540"/>
    </source>
</evidence>
<dbReference type="GO" id="GO:0007052">
    <property type="term" value="P:mitotic spindle organization"/>
    <property type="evidence" value="ECO:0007669"/>
    <property type="project" value="TreeGrafter"/>
</dbReference>
<evidence type="ECO:0000256" key="2">
    <source>
        <dbReference type="ARBA" id="ARBA00022679"/>
    </source>
</evidence>
<dbReference type="InterPro" id="IPR017441">
    <property type="entry name" value="Protein_kinase_ATP_BS"/>
</dbReference>
<dbReference type="PROSITE" id="PS00107">
    <property type="entry name" value="PROTEIN_KINASE_ATP"/>
    <property type="match status" value="1"/>
</dbReference>
<keyword evidence="4" id="KW-0418">Kinase</keyword>
<sequence length="199" mass="22435">GVTESGSVKLYRIQQTSGQHGMPGFSLTGRQDLTMQPEVAEIVIDPNTSRSYSRDELLGQGAFGKCYKVTDLVSGDSFAMKVIPLYSCELEEVCGMDLEILKKLLHKNVVGFSHSFEDDQFMYIFMELCSRQTLGDILKSRGTLTDPEVCYYMRQLISGLKYIHRQGYVHRDIKLGMCTCTHLKIGDFGLATKLEPRNK</sequence>
<dbReference type="GO" id="GO:0005634">
    <property type="term" value="C:nucleus"/>
    <property type="evidence" value="ECO:0007669"/>
    <property type="project" value="TreeGrafter"/>
</dbReference>
<dbReference type="PANTHER" id="PTHR24345:SF0">
    <property type="entry name" value="CELL CYCLE SERINE_THREONINE-PROTEIN KINASE CDC5_MSD2"/>
    <property type="match status" value="1"/>
</dbReference>
<dbReference type="InterPro" id="IPR000719">
    <property type="entry name" value="Prot_kinase_dom"/>
</dbReference>
<dbReference type="AlphaFoldDB" id="A0A3B3R8E1"/>
<dbReference type="Ensembl" id="ENSPKIT00000038599.1">
    <property type="protein sequence ID" value="ENSPKIP00000014160.1"/>
    <property type="gene ID" value="ENSPKIG00000001320.1"/>
</dbReference>
<feature type="binding site" evidence="6">
    <location>
        <position position="81"/>
    </location>
    <ligand>
        <name>ATP</name>
        <dbReference type="ChEBI" id="CHEBI:30616"/>
    </ligand>
</feature>
<evidence type="ECO:0000256" key="4">
    <source>
        <dbReference type="ARBA" id="ARBA00022777"/>
    </source>
</evidence>
<reference evidence="8" key="2">
    <citation type="submission" date="2025-09" db="UniProtKB">
        <authorList>
            <consortium name="Ensembl"/>
        </authorList>
    </citation>
    <scope>IDENTIFICATION</scope>
</reference>
<dbReference type="GO" id="GO:0005813">
    <property type="term" value="C:centrosome"/>
    <property type="evidence" value="ECO:0007669"/>
    <property type="project" value="TreeGrafter"/>
</dbReference>
<dbReference type="GO" id="GO:0004674">
    <property type="term" value="F:protein serine/threonine kinase activity"/>
    <property type="evidence" value="ECO:0007669"/>
    <property type="project" value="UniProtKB-KW"/>
</dbReference>
<name>A0A3B3R8E1_9TELE</name>
<feature type="domain" description="Protein kinase" evidence="7">
    <location>
        <begin position="52"/>
        <end position="199"/>
    </location>
</feature>
<evidence type="ECO:0000313" key="8">
    <source>
        <dbReference type="Ensembl" id="ENSPKIP00000014160.1"/>
    </source>
</evidence>
<keyword evidence="9" id="KW-1185">Reference proteome</keyword>
<evidence type="ECO:0000256" key="5">
    <source>
        <dbReference type="ARBA" id="ARBA00022840"/>
    </source>
</evidence>
<dbReference type="InterPro" id="IPR011009">
    <property type="entry name" value="Kinase-like_dom_sf"/>
</dbReference>
<dbReference type="Proteomes" id="UP000261540">
    <property type="component" value="Unplaced"/>
</dbReference>
<dbReference type="GO" id="GO:0000776">
    <property type="term" value="C:kinetochore"/>
    <property type="evidence" value="ECO:0007669"/>
    <property type="project" value="TreeGrafter"/>
</dbReference>
<dbReference type="GO" id="GO:0005737">
    <property type="term" value="C:cytoplasm"/>
    <property type="evidence" value="ECO:0007669"/>
    <property type="project" value="TreeGrafter"/>
</dbReference>
<dbReference type="SUPFAM" id="SSF56112">
    <property type="entry name" value="Protein kinase-like (PK-like)"/>
    <property type="match status" value="1"/>
</dbReference>
<keyword evidence="3 6" id="KW-0547">Nucleotide-binding</keyword>
<reference evidence="8" key="1">
    <citation type="submission" date="2025-08" db="UniProtKB">
        <authorList>
            <consortium name="Ensembl"/>
        </authorList>
    </citation>
    <scope>IDENTIFICATION</scope>
</reference>
<dbReference type="SMART" id="SM00220">
    <property type="entry name" value="S_TKc"/>
    <property type="match status" value="1"/>
</dbReference>
<dbReference type="GO" id="GO:0005524">
    <property type="term" value="F:ATP binding"/>
    <property type="evidence" value="ECO:0007669"/>
    <property type="project" value="UniProtKB-UniRule"/>
</dbReference>
<keyword evidence="2" id="KW-0808">Transferase</keyword>